<evidence type="ECO:0000256" key="8">
    <source>
        <dbReference type="ARBA" id="ARBA00022605"/>
    </source>
</evidence>
<keyword evidence="11 16" id="KW-0057">Aromatic amino acid biosynthesis</keyword>
<sequence>MFLERIVTQTRIDLEQHKREQPLEELQRRVSEQTPARDLRQALSSRPQVNLIAEVKRASPSKGMLAPHIDPVELACTYEQNGAAAISVLTEPHFFLGSSEFLTAIKAAVNVPVLRKDFIVDEYQVYEARAWGADAILLICAILDDAQLSHLLQVARTLGMHCLVEAHSKEEAQRAISAGAMIIGVNSRDLVSFKMNPYLIRDLRSLIPADRVVVAESGIHTAADARRLARYDVQAMLVGESLVVSNDVPGQMRMLLQGANKSTQAKICGLRTPEHIDTCIEAGADLLGFIFHEPSHRYIEPRQVKAALKDSKLYNNGASEHALPDLVGVFVNKEAAYINEVAEELGLHYIQLHGTESPAFCQQIKRPVIKAIQAGSQIDLDLLLSYRDAAWRILLDTPTSEWGGTGVTHDWNIARTAAQTAQILLAGGLNPENVREAVLHVKPWGVDVSSGVETNKQKDSQKIRAFMQAVRNTDTIQE</sequence>
<reference evidence="20 21" key="1">
    <citation type="submission" date="2019-01" db="EMBL/GenBank/DDBJ databases">
        <title>Ktedonosporobacter rubrisoli SCAWS-G2.</title>
        <authorList>
            <person name="Huang Y."/>
            <person name="Yan B."/>
        </authorList>
    </citation>
    <scope>NUCLEOTIDE SEQUENCE [LARGE SCALE GENOMIC DNA]</scope>
    <source>
        <strain evidence="20 21">SCAWS-G2</strain>
    </source>
</reference>
<proteinExistence type="inferred from homology"/>
<dbReference type="PANTHER" id="PTHR22854:SF2">
    <property type="entry name" value="INDOLE-3-GLYCEROL-PHOSPHATE SYNTHASE"/>
    <property type="match status" value="1"/>
</dbReference>
<dbReference type="InterPro" id="IPR001240">
    <property type="entry name" value="PRAI_dom"/>
</dbReference>
<keyword evidence="9 16" id="KW-0210">Decarboxylase</keyword>
<dbReference type="InterPro" id="IPR001468">
    <property type="entry name" value="Indole-3-GlycerolPSynthase_CS"/>
</dbReference>
<evidence type="ECO:0000256" key="7">
    <source>
        <dbReference type="ARBA" id="ARBA00009847"/>
    </source>
</evidence>
<dbReference type="GO" id="GO:0004425">
    <property type="term" value="F:indole-3-glycerol-phosphate synthase activity"/>
    <property type="evidence" value="ECO:0007669"/>
    <property type="project" value="UniProtKB-UniRule"/>
</dbReference>
<evidence type="ECO:0000256" key="13">
    <source>
        <dbReference type="ARBA" id="ARBA00023239"/>
    </source>
</evidence>
<dbReference type="PANTHER" id="PTHR22854">
    <property type="entry name" value="TRYPTOPHAN BIOSYNTHESIS PROTEIN"/>
    <property type="match status" value="1"/>
</dbReference>
<evidence type="ECO:0000256" key="1">
    <source>
        <dbReference type="ARBA" id="ARBA00001164"/>
    </source>
</evidence>
<keyword evidence="21" id="KW-1185">Reference proteome</keyword>
<evidence type="ECO:0000313" key="21">
    <source>
        <dbReference type="Proteomes" id="UP000290365"/>
    </source>
</evidence>
<evidence type="ECO:0000256" key="6">
    <source>
        <dbReference type="ARBA" id="ARBA00008737"/>
    </source>
</evidence>
<keyword evidence="13 16" id="KW-0456">Lyase</keyword>
<dbReference type="UniPathway" id="UPA00035">
    <property type="reaction ID" value="UER00042"/>
</dbReference>
<dbReference type="HAMAP" id="MF_00135">
    <property type="entry name" value="PRAI"/>
    <property type="match status" value="1"/>
</dbReference>
<evidence type="ECO:0000256" key="9">
    <source>
        <dbReference type="ARBA" id="ARBA00022793"/>
    </source>
</evidence>
<comment type="similarity">
    <text evidence="5">In the N-terminal section; belongs to the TrpC family.</text>
</comment>
<dbReference type="EC" id="5.3.1.24" evidence="17"/>
<comment type="pathway">
    <text evidence="4 16">Amino-acid biosynthesis; L-tryptophan biosynthesis; L-tryptophan from chorismate: step 4/5.</text>
</comment>
<dbReference type="InterPro" id="IPR045186">
    <property type="entry name" value="Indole-3-glycerol_P_synth"/>
</dbReference>
<name>A0A4P6JRG1_KTERU</name>
<comment type="similarity">
    <text evidence="7">In the C-terminal section; belongs to the TrpF family.</text>
</comment>
<dbReference type="InterPro" id="IPR011060">
    <property type="entry name" value="RibuloseP-bd_barrel"/>
</dbReference>
<comment type="catalytic activity">
    <reaction evidence="2 16">
        <text>1-(2-carboxyphenylamino)-1-deoxy-D-ribulose 5-phosphate + H(+) = (1S,2R)-1-C-(indol-3-yl)glycerol 3-phosphate + CO2 + H2O</text>
        <dbReference type="Rhea" id="RHEA:23476"/>
        <dbReference type="ChEBI" id="CHEBI:15377"/>
        <dbReference type="ChEBI" id="CHEBI:15378"/>
        <dbReference type="ChEBI" id="CHEBI:16526"/>
        <dbReference type="ChEBI" id="CHEBI:58613"/>
        <dbReference type="ChEBI" id="CHEBI:58866"/>
        <dbReference type="EC" id="4.1.1.48"/>
    </reaction>
</comment>
<dbReference type="FunFam" id="3.20.20.70:FF:000024">
    <property type="entry name" value="Indole-3-glycerol phosphate synthase"/>
    <property type="match status" value="1"/>
</dbReference>
<dbReference type="CDD" id="cd00405">
    <property type="entry name" value="PRAI"/>
    <property type="match status" value="1"/>
</dbReference>
<dbReference type="NCBIfam" id="NF001377">
    <property type="entry name" value="PRK00278.2-4"/>
    <property type="match status" value="1"/>
</dbReference>
<keyword evidence="14" id="KW-0511">Multifunctional enzyme</keyword>
<comment type="function">
    <text evidence="15">Bifunctional enzyme that catalyzes two sequential steps of tryptophan biosynthetic pathway. The first reaction is catalyzed by the isomerase, coded by the TrpF domain; the second reaction is catalyzed by the synthase, coded by the TrpC domain.</text>
</comment>
<dbReference type="InterPro" id="IPR013785">
    <property type="entry name" value="Aldolase_TIM"/>
</dbReference>
<dbReference type="Proteomes" id="UP000290365">
    <property type="component" value="Chromosome"/>
</dbReference>
<dbReference type="EC" id="4.1.1.48" evidence="16"/>
<evidence type="ECO:0000256" key="11">
    <source>
        <dbReference type="ARBA" id="ARBA00023141"/>
    </source>
</evidence>
<evidence type="ECO:0000256" key="16">
    <source>
        <dbReference type="HAMAP-Rule" id="MF_00134"/>
    </source>
</evidence>
<evidence type="ECO:0000256" key="4">
    <source>
        <dbReference type="ARBA" id="ARBA00004696"/>
    </source>
</evidence>
<dbReference type="AlphaFoldDB" id="A0A4P6JRG1"/>
<gene>
    <name evidence="17 20" type="primary">trpF</name>
    <name evidence="16" type="synonym">trpC</name>
    <name evidence="20" type="ORF">EPA93_18040</name>
</gene>
<keyword evidence="8 16" id="KW-0028">Amino-acid biosynthesis</keyword>
<protein>
    <recommendedName>
        <fullName evidence="16 17">Multifunctional fusion protein</fullName>
    </recommendedName>
    <domain>
        <recommendedName>
            <fullName evidence="16">Indole-3-glycerol phosphate synthase</fullName>
            <shortName evidence="16">IGPS</shortName>
            <ecNumber evidence="16">4.1.1.48</ecNumber>
        </recommendedName>
    </domain>
    <domain>
        <recommendedName>
            <fullName evidence="17">N-(5'-phosphoribosyl)anthranilate isomerase</fullName>
            <shortName evidence="17">PRAI</shortName>
            <ecNumber evidence="17">5.3.1.24</ecNumber>
        </recommendedName>
    </domain>
</protein>
<evidence type="ECO:0000256" key="17">
    <source>
        <dbReference type="HAMAP-Rule" id="MF_00135"/>
    </source>
</evidence>
<dbReference type="PROSITE" id="PS00614">
    <property type="entry name" value="IGPS"/>
    <property type="match status" value="1"/>
</dbReference>
<dbReference type="RefSeq" id="WP_129888843.1">
    <property type="nucleotide sequence ID" value="NZ_CP035758.1"/>
</dbReference>
<dbReference type="EMBL" id="CP035758">
    <property type="protein sequence ID" value="QBD77790.1"/>
    <property type="molecule type" value="Genomic_DNA"/>
</dbReference>
<keyword evidence="12 17" id="KW-0413">Isomerase</keyword>
<dbReference type="GO" id="GO:0000162">
    <property type="term" value="P:L-tryptophan biosynthetic process"/>
    <property type="evidence" value="ECO:0007669"/>
    <property type="project" value="UniProtKB-UniRule"/>
</dbReference>
<dbReference type="Pfam" id="PF00218">
    <property type="entry name" value="IGPS"/>
    <property type="match status" value="1"/>
</dbReference>
<keyword evidence="10 16" id="KW-0822">Tryptophan biosynthesis</keyword>
<dbReference type="CDD" id="cd00331">
    <property type="entry name" value="IGPS"/>
    <property type="match status" value="1"/>
</dbReference>
<dbReference type="InterPro" id="IPR013798">
    <property type="entry name" value="Indole-3-glycerol_P_synth_dom"/>
</dbReference>
<comment type="pathway">
    <text evidence="3 17">Amino-acid biosynthesis; L-tryptophan biosynthesis; L-tryptophan from chorismate: step 3/5.</text>
</comment>
<dbReference type="OrthoDB" id="9804217at2"/>
<feature type="domain" description="N-(5'phosphoribosyl) anthranilate isomerase (PRAI)" evidence="19">
    <location>
        <begin position="265"/>
        <end position="469"/>
    </location>
</feature>
<feature type="domain" description="Indole-3-glycerol phosphate synthase" evidence="18">
    <location>
        <begin position="3"/>
        <end position="253"/>
    </location>
</feature>
<dbReference type="GO" id="GO:0004640">
    <property type="term" value="F:phosphoribosylanthranilate isomerase activity"/>
    <property type="evidence" value="ECO:0007669"/>
    <property type="project" value="UniProtKB-UniRule"/>
</dbReference>
<evidence type="ECO:0000256" key="10">
    <source>
        <dbReference type="ARBA" id="ARBA00022822"/>
    </source>
</evidence>
<accession>A0A4P6JRG1</accession>
<comment type="similarity">
    <text evidence="6 16">Belongs to the TrpC family.</text>
</comment>
<evidence type="ECO:0000256" key="14">
    <source>
        <dbReference type="ARBA" id="ARBA00023268"/>
    </source>
</evidence>
<evidence type="ECO:0000259" key="18">
    <source>
        <dbReference type="Pfam" id="PF00218"/>
    </source>
</evidence>
<dbReference type="SUPFAM" id="SSF51366">
    <property type="entry name" value="Ribulose-phoshate binding barrel"/>
    <property type="match status" value="2"/>
</dbReference>
<evidence type="ECO:0000313" key="20">
    <source>
        <dbReference type="EMBL" id="QBD77790.1"/>
    </source>
</evidence>
<comment type="catalytic activity">
    <reaction evidence="1 17">
        <text>N-(5-phospho-beta-D-ribosyl)anthranilate = 1-(2-carboxyphenylamino)-1-deoxy-D-ribulose 5-phosphate</text>
        <dbReference type="Rhea" id="RHEA:21540"/>
        <dbReference type="ChEBI" id="CHEBI:18277"/>
        <dbReference type="ChEBI" id="CHEBI:58613"/>
        <dbReference type="EC" id="5.3.1.24"/>
    </reaction>
</comment>
<organism evidence="20 21">
    <name type="scientific">Ktedonosporobacter rubrisoli</name>
    <dbReference type="NCBI Taxonomy" id="2509675"/>
    <lineage>
        <taxon>Bacteria</taxon>
        <taxon>Bacillati</taxon>
        <taxon>Chloroflexota</taxon>
        <taxon>Ktedonobacteria</taxon>
        <taxon>Ktedonobacterales</taxon>
        <taxon>Ktedonosporobacteraceae</taxon>
        <taxon>Ktedonosporobacter</taxon>
    </lineage>
</organism>
<dbReference type="HAMAP" id="MF_00134_B">
    <property type="entry name" value="IGPS_B"/>
    <property type="match status" value="1"/>
</dbReference>
<evidence type="ECO:0000256" key="15">
    <source>
        <dbReference type="ARBA" id="ARBA00025592"/>
    </source>
</evidence>
<dbReference type="Pfam" id="PF00697">
    <property type="entry name" value="PRAI"/>
    <property type="match status" value="1"/>
</dbReference>
<evidence type="ECO:0000256" key="12">
    <source>
        <dbReference type="ARBA" id="ARBA00023235"/>
    </source>
</evidence>
<evidence type="ECO:0000256" key="3">
    <source>
        <dbReference type="ARBA" id="ARBA00004664"/>
    </source>
</evidence>
<dbReference type="Gene3D" id="3.20.20.70">
    <property type="entry name" value="Aldolase class I"/>
    <property type="match status" value="2"/>
</dbReference>
<evidence type="ECO:0000259" key="19">
    <source>
        <dbReference type="Pfam" id="PF00697"/>
    </source>
</evidence>
<evidence type="ECO:0000256" key="5">
    <source>
        <dbReference type="ARBA" id="ARBA00007902"/>
    </source>
</evidence>
<dbReference type="KEGG" id="kbs:EPA93_18040"/>
<evidence type="ECO:0000256" key="2">
    <source>
        <dbReference type="ARBA" id="ARBA00001633"/>
    </source>
</evidence>
<comment type="similarity">
    <text evidence="17">Belongs to the TrpF family.</text>
</comment>
<dbReference type="NCBIfam" id="NF006945">
    <property type="entry name" value="PRK09427.1"/>
    <property type="match status" value="1"/>
</dbReference>